<dbReference type="Gene3D" id="3.90.1720.10">
    <property type="entry name" value="endopeptidase domain like (from Nostoc punctiforme)"/>
    <property type="match status" value="1"/>
</dbReference>
<dbReference type="SUPFAM" id="SSF54001">
    <property type="entry name" value="Cysteine proteinases"/>
    <property type="match status" value="1"/>
</dbReference>
<comment type="caution">
    <text evidence="1">The sequence shown here is derived from an EMBL/GenBank/DDBJ whole genome shotgun (WGS) entry which is preliminary data.</text>
</comment>
<name>A0A151Z8Y8_TIELA</name>
<dbReference type="EMBL" id="LODT01000037">
    <property type="protein sequence ID" value="KYQ90314.1"/>
    <property type="molecule type" value="Genomic_DNA"/>
</dbReference>
<dbReference type="AlphaFoldDB" id="A0A151Z8Y8"/>
<protein>
    <submittedName>
        <fullName evidence="1">Uncharacterized protein</fullName>
    </submittedName>
</protein>
<dbReference type="InterPro" id="IPR038765">
    <property type="entry name" value="Papain-like_cys_pep_sf"/>
</dbReference>
<dbReference type="OMA" id="FEMHGAR"/>
<evidence type="ECO:0000313" key="1">
    <source>
        <dbReference type="EMBL" id="KYQ90314.1"/>
    </source>
</evidence>
<dbReference type="InParanoid" id="A0A151Z8Y8"/>
<reference evidence="1 2" key="1">
    <citation type="submission" date="2015-12" db="EMBL/GenBank/DDBJ databases">
        <title>Dictyostelia acquired genes for synthesis and detection of signals that induce cell-type specialization by lateral gene transfer from prokaryotes.</title>
        <authorList>
            <person name="Gloeckner G."/>
            <person name="Schaap P."/>
        </authorList>
    </citation>
    <scope>NUCLEOTIDE SEQUENCE [LARGE SCALE GENOMIC DNA]</scope>
    <source>
        <strain evidence="1 2">TK</strain>
    </source>
</reference>
<proteinExistence type="predicted"/>
<dbReference type="FunCoup" id="A0A151Z8Y8">
    <property type="interactions" value="371"/>
</dbReference>
<sequence length="382" mass="43233">MGSHYSKDQINVEENNNKFTVAILQCLNSNLYQNARVDKYAQKNLSVSVKYNSNEFSDKKKVSFTKNAIWELGSFQFDVSANSTSFVIKLTSDCGLEWQEHTIQLAEHPANQVNTVELVGSGHDLLNGQDGATDQQQDGPVNGNVVLTFIYSSNISTILQQTRENKKGRSFIKADLSQLDDGDIVLYSGEGKISSLIKHQFYRPYSHVGIIVKTYPHIDPKNPDNTQNYNQKQLFVMESVGPGEMKDPFRQHQSFSGVNLFPLLERVKEYEGHSVQVLRLQNIMTPEQRERFITSCFSMHGARLPFDIFQASILLLERLRLWNIPSNRSVFCSELVSIALHKAGLINSGSYNPSNTDPGEIADLPIFNQSSLEFLKYDLYCK</sequence>
<evidence type="ECO:0000313" key="2">
    <source>
        <dbReference type="Proteomes" id="UP000076078"/>
    </source>
</evidence>
<accession>A0A151Z8Y8</accession>
<gene>
    <name evidence="1" type="ORF">DLAC_08916</name>
</gene>
<keyword evidence="2" id="KW-1185">Reference proteome</keyword>
<dbReference type="Proteomes" id="UP000076078">
    <property type="component" value="Unassembled WGS sequence"/>
</dbReference>
<dbReference type="OrthoDB" id="16283at2759"/>
<organism evidence="1 2">
    <name type="scientific">Tieghemostelium lacteum</name>
    <name type="common">Slime mold</name>
    <name type="synonym">Dictyostelium lacteum</name>
    <dbReference type="NCBI Taxonomy" id="361077"/>
    <lineage>
        <taxon>Eukaryota</taxon>
        <taxon>Amoebozoa</taxon>
        <taxon>Evosea</taxon>
        <taxon>Eumycetozoa</taxon>
        <taxon>Dictyostelia</taxon>
        <taxon>Dictyosteliales</taxon>
        <taxon>Raperosteliaceae</taxon>
        <taxon>Tieghemostelium</taxon>
    </lineage>
</organism>